<dbReference type="EMBL" id="VSTH01000064">
    <property type="protein sequence ID" value="TYO64628.1"/>
    <property type="molecule type" value="Genomic_DNA"/>
</dbReference>
<dbReference type="Proteomes" id="UP000324797">
    <property type="component" value="Unassembled WGS sequence"/>
</dbReference>
<gene>
    <name evidence="1" type="ORF">FXV83_20740</name>
</gene>
<dbReference type="RefSeq" id="WP_148741257.1">
    <property type="nucleotide sequence ID" value="NZ_VSTH01000064.1"/>
</dbReference>
<dbReference type="AlphaFoldDB" id="A0A5S4YKI5"/>
<organism evidence="1 2">
    <name type="scientific">Bradyrhizobium hipponense</name>
    <dbReference type="NCBI Taxonomy" id="2605638"/>
    <lineage>
        <taxon>Bacteria</taxon>
        <taxon>Pseudomonadati</taxon>
        <taxon>Pseudomonadota</taxon>
        <taxon>Alphaproteobacteria</taxon>
        <taxon>Hyphomicrobiales</taxon>
        <taxon>Nitrobacteraceae</taxon>
        <taxon>Bradyrhizobium</taxon>
    </lineage>
</organism>
<name>A0A5S4YKI5_9BRAD</name>
<accession>A0A5S4YKI5</accession>
<reference evidence="1 2" key="1">
    <citation type="submission" date="2019-08" db="EMBL/GenBank/DDBJ databases">
        <title>Bradyrhizobium hipponensis sp. nov., a rhizobium isolated from a Lupinus angustifolius root nodule in Tunisia.</title>
        <authorList>
            <person name="Off K."/>
            <person name="Rejili M."/>
            <person name="Mars M."/>
            <person name="Brachmann A."/>
            <person name="Marin M."/>
        </authorList>
    </citation>
    <scope>NUCLEOTIDE SEQUENCE [LARGE SCALE GENOMIC DNA]</scope>
    <source>
        <strain evidence="2">aSej3</strain>
    </source>
</reference>
<proteinExistence type="predicted"/>
<protein>
    <submittedName>
        <fullName evidence="1">Uncharacterized protein</fullName>
    </submittedName>
</protein>
<keyword evidence="2" id="KW-1185">Reference proteome</keyword>
<sequence length="66" mass="7608">MNMIEYQVDVVDPKTNEERQVTVSVTPLQRARAKRSSDWMRAIQDLARPLIPAGFLPIGNRVRMLQ</sequence>
<evidence type="ECO:0000313" key="2">
    <source>
        <dbReference type="Proteomes" id="UP000324797"/>
    </source>
</evidence>
<comment type="caution">
    <text evidence="1">The sequence shown here is derived from an EMBL/GenBank/DDBJ whole genome shotgun (WGS) entry which is preliminary data.</text>
</comment>
<evidence type="ECO:0000313" key="1">
    <source>
        <dbReference type="EMBL" id="TYO64628.1"/>
    </source>
</evidence>